<evidence type="ECO:0000313" key="2">
    <source>
        <dbReference type="Proteomes" id="UP001057402"/>
    </source>
</evidence>
<organism evidence="1 2">
    <name type="scientific">Melastoma candidum</name>
    <dbReference type="NCBI Taxonomy" id="119954"/>
    <lineage>
        <taxon>Eukaryota</taxon>
        <taxon>Viridiplantae</taxon>
        <taxon>Streptophyta</taxon>
        <taxon>Embryophyta</taxon>
        <taxon>Tracheophyta</taxon>
        <taxon>Spermatophyta</taxon>
        <taxon>Magnoliopsida</taxon>
        <taxon>eudicotyledons</taxon>
        <taxon>Gunneridae</taxon>
        <taxon>Pentapetalae</taxon>
        <taxon>rosids</taxon>
        <taxon>malvids</taxon>
        <taxon>Myrtales</taxon>
        <taxon>Melastomataceae</taxon>
        <taxon>Melastomatoideae</taxon>
        <taxon>Melastomateae</taxon>
        <taxon>Melastoma</taxon>
    </lineage>
</organism>
<proteinExistence type="predicted"/>
<keyword evidence="2" id="KW-1185">Reference proteome</keyword>
<dbReference type="Proteomes" id="UP001057402">
    <property type="component" value="Chromosome 2"/>
</dbReference>
<evidence type="ECO:0000313" key="1">
    <source>
        <dbReference type="EMBL" id="KAI4386108.1"/>
    </source>
</evidence>
<dbReference type="EMBL" id="CM042881">
    <property type="protein sequence ID" value="KAI4386108.1"/>
    <property type="molecule type" value="Genomic_DNA"/>
</dbReference>
<accession>A0ACB9S638</accession>
<gene>
    <name evidence="1" type="ORF">MLD38_004069</name>
</gene>
<comment type="caution">
    <text evidence="1">The sequence shown here is derived from an EMBL/GenBank/DDBJ whole genome shotgun (WGS) entry which is preliminary data.</text>
</comment>
<name>A0ACB9S638_9MYRT</name>
<protein>
    <submittedName>
        <fullName evidence="1">Uncharacterized protein</fullName>
    </submittedName>
</protein>
<reference evidence="2" key="1">
    <citation type="journal article" date="2023" name="Front. Plant Sci.">
        <title>Chromosomal-level genome assembly of Melastoma candidum provides insights into trichome evolution.</title>
        <authorList>
            <person name="Zhong Y."/>
            <person name="Wu W."/>
            <person name="Sun C."/>
            <person name="Zou P."/>
            <person name="Liu Y."/>
            <person name="Dai S."/>
            <person name="Zhou R."/>
        </authorList>
    </citation>
    <scope>NUCLEOTIDE SEQUENCE [LARGE SCALE GENOMIC DNA]</scope>
</reference>
<sequence>MAEFKHLVVVKFKEGADVGGLLKGMEDLSLGLDLVKSAEWGHDSEGPEFLTQGFTHAFLMTFRSKEDYAAFAADPKHLEFSPKFSVAIEKVIVLDFPANVVKSSAA</sequence>